<sequence length="324" mass="36555">MNTSSGCYSTPGFLNHLIYFVMKTTIKNILIPIDFSETSLNALNTSIQMAKRHDAVLHLLYVQDITNYYPELGQLVTIDPMLDEVFEKDRYLLERTATSISFEHQVKCHLHFAKGILHTVVAQHATELAADMVVIGIDPGISEKSYLEDSLVYKVLRKTTCHVLAVPARKEINSFRQVIFPVLSDEKPLAKLQLARSIIEKNNAAVYVVGIVKKHDLGILKSLRELSDRIRMRLSRFAGKATKGSIYSLSPAKDINVISREENAQLIVIEGKTKRNLKEFFFGNFTQRMIRNARTAVLLVKPDVQSNPKQPVDAAAVQSLQLQY</sequence>
<dbReference type="EMBL" id="SACK01000008">
    <property type="protein sequence ID" value="RVT98430.1"/>
    <property type="molecule type" value="Genomic_DNA"/>
</dbReference>
<dbReference type="Pfam" id="PF00582">
    <property type="entry name" value="Usp"/>
    <property type="match status" value="2"/>
</dbReference>
<feature type="domain" description="UspA" evidence="2">
    <location>
        <begin position="26"/>
        <end position="167"/>
    </location>
</feature>
<dbReference type="PRINTS" id="PR01438">
    <property type="entry name" value="UNVRSLSTRESS"/>
</dbReference>
<reference evidence="3 4" key="1">
    <citation type="submission" date="2019-01" db="EMBL/GenBank/DDBJ databases">
        <authorList>
            <person name="Chen W.-M."/>
        </authorList>
    </citation>
    <scope>NUCLEOTIDE SEQUENCE [LARGE SCALE GENOMIC DNA]</scope>
    <source>
        <strain evidence="3 4">YBJ-36</strain>
    </source>
</reference>
<protein>
    <recommendedName>
        <fullName evidence="2">UspA domain-containing protein</fullName>
    </recommendedName>
</protein>
<comment type="similarity">
    <text evidence="1">Belongs to the universal stress protein A family.</text>
</comment>
<dbReference type="AlphaFoldDB" id="A0A437ML96"/>
<dbReference type="InterPro" id="IPR006015">
    <property type="entry name" value="Universal_stress_UspA"/>
</dbReference>
<organism evidence="3 4">
    <name type="scientific">Mucilaginibacter limnophilus</name>
    <dbReference type="NCBI Taxonomy" id="1932778"/>
    <lineage>
        <taxon>Bacteria</taxon>
        <taxon>Pseudomonadati</taxon>
        <taxon>Bacteroidota</taxon>
        <taxon>Sphingobacteriia</taxon>
        <taxon>Sphingobacteriales</taxon>
        <taxon>Sphingobacteriaceae</taxon>
        <taxon>Mucilaginibacter</taxon>
    </lineage>
</organism>
<dbReference type="InterPro" id="IPR006016">
    <property type="entry name" value="UspA"/>
</dbReference>
<dbReference type="OrthoDB" id="9788959at2"/>
<dbReference type="SUPFAM" id="SSF52402">
    <property type="entry name" value="Adenine nucleotide alpha hydrolases-like"/>
    <property type="match status" value="2"/>
</dbReference>
<name>A0A437ML96_9SPHI</name>
<dbReference type="Proteomes" id="UP000282759">
    <property type="component" value="Unassembled WGS sequence"/>
</dbReference>
<evidence type="ECO:0000313" key="3">
    <source>
        <dbReference type="EMBL" id="RVT98430.1"/>
    </source>
</evidence>
<proteinExistence type="inferred from homology"/>
<dbReference type="CDD" id="cd00293">
    <property type="entry name" value="USP-like"/>
    <property type="match status" value="2"/>
</dbReference>
<comment type="caution">
    <text evidence="3">The sequence shown here is derived from an EMBL/GenBank/DDBJ whole genome shotgun (WGS) entry which is preliminary data.</text>
</comment>
<dbReference type="PANTHER" id="PTHR46268:SF6">
    <property type="entry name" value="UNIVERSAL STRESS PROTEIN UP12"/>
    <property type="match status" value="1"/>
</dbReference>
<keyword evidence="4" id="KW-1185">Reference proteome</keyword>
<evidence type="ECO:0000259" key="2">
    <source>
        <dbReference type="Pfam" id="PF00582"/>
    </source>
</evidence>
<evidence type="ECO:0000313" key="4">
    <source>
        <dbReference type="Proteomes" id="UP000282759"/>
    </source>
</evidence>
<evidence type="ECO:0000256" key="1">
    <source>
        <dbReference type="ARBA" id="ARBA00008791"/>
    </source>
</evidence>
<dbReference type="Gene3D" id="3.40.50.620">
    <property type="entry name" value="HUPs"/>
    <property type="match status" value="2"/>
</dbReference>
<dbReference type="PANTHER" id="PTHR46268">
    <property type="entry name" value="STRESS RESPONSE PROTEIN NHAX"/>
    <property type="match status" value="1"/>
</dbReference>
<dbReference type="InterPro" id="IPR014729">
    <property type="entry name" value="Rossmann-like_a/b/a_fold"/>
</dbReference>
<accession>A0A437ML96</accession>
<feature type="domain" description="UspA" evidence="2">
    <location>
        <begin position="175"/>
        <end position="301"/>
    </location>
</feature>
<gene>
    <name evidence="3" type="ORF">EOD41_16695</name>
</gene>